<evidence type="ECO:0000256" key="9">
    <source>
        <dbReference type="ARBA" id="ARBA00034881"/>
    </source>
</evidence>
<dbReference type="GO" id="GO:0003723">
    <property type="term" value="F:RNA binding"/>
    <property type="evidence" value="ECO:0007669"/>
    <property type="project" value="InterPro"/>
</dbReference>
<reference evidence="12 13" key="2">
    <citation type="submission" date="2016-03" db="EMBL/GenBank/DDBJ databases">
        <title>EvidentialGene: Evidence-directed Construction of Genes on Genomes.</title>
        <authorList>
            <person name="Gilbert D.G."/>
            <person name="Choi J.-H."/>
            <person name="Mockaitis K."/>
            <person name="Colbourne J."/>
            <person name="Pfrender M."/>
        </authorList>
    </citation>
    <scope>NUCLEOTIDE SEQUENCE [LARGE SCALE GENOMIC DNA]</scope>
    <source>
        <strain evidence="12 13">Xinb3</strain>
        <tissue evidence="12">Complete organism</tissue>
    </source>
</reference>
<keyword evidence="7" id="KW-0809">Transit peptide</keyword>
<dbReference type="Pfam" id="PF00588">
    <property type="entry name" value="SpoU_methylase"/>
    <property type="match status" value="1"/>
</dbReference>
<dbReference type="Proteomes" id="UP000076858">
    <property type="component" value="Unassembled WGS sequence"/>
</dbReference>
<name>A0A0P5WGX3_9CRUS</name>
<evidence type="ECO:0000259" key="10">
    <source>
        <dbReference type="SMART" id="SM00967"/>
    </source>
</evidence>
<evidence type="ECO:0000313" key="11">
    <source>
        <dbReference type="EMBL" id="JAN54425.1"/>
    </source>
</evidence>
<evidence type="ECO:0000256" key="1">
    <source>
        <dbReference type="ARBA" id="ARBA00004173"/>
    </source>
</evidence>
<dbReference type="EMBL" id="LRGB01002860">
    <property type="protein sequence ID" value="KZS05852.1"/>
    <property type="molecule type" value="Genomic_DNA"/>
</dbReference>
<evidence type="ECO:0000313" key="13">
    <source>
        <dbReference type="Proteomes" id="UP000076858"/>
    </source>
</evidence>
<evidence type="ECO:0000256" key="3">
    <source>
        <dbReference type="ARBA" id="ARBA00022552"/>
    </source>
</evidence>
<dbReference type="GO" id="GO:0005739">
    <property type="term" value="C:mitochondrion"/>
    <property type="evidence" value="ECO:0007669"/>
    <property type="project" value="UniProtKB-SubCell"/>
</dbReference>
<dbReference type="InterPro" id="IPR001537">
    <property type="entry name" value="SpoU_MeTrfase"/>
</dbReference>
<feature type="domain" description="RNA 2-O ribose methyltransferase substrate binding" evidence="10">
    <location>
        <begin position="45"/>
        <end position="124"/>
    </location>
</feature>
<dbReference type="CDD" id="cd18105">
    <property type="entry name" value="SpoU-like_MRM1"/>
    <property type="match status" value="1"/>
</dbReference>
<evidence type="ECO:0000256" key="4">
    <source>
        <dbReference type="ARBA" id="ARBA00022603"/>
    </source>
</evidence>
<dbReference type="SUPFAM" id="SSF55315">
    <property type="entry name" value="L30e-like"/>
    <property type="match status" value="1"/>
</dbReference>
<dbReference type="InterPro" id="IPR047261">
    <property type="entry name" value="MRM1_MeTrfase_dom"/>
</dbReference>
<dbReference type="InterPro" id="IPR029028">
    <property type="entry name" value="Alpha/beta_knot_MTases"/>
</dbReference>
<evidence type="ECO:0000256" key="7">
    <source>
        <dbReference type="ARBA" id="ARBA00022946"/>
    </source>
</evidence>
<dbReference type="Pfam" id="PF08032">
    <property type="entry name" value="SpoU_sub_bind"/>
    <property type="match status" value="1"/>
</dbReference>
<dbReference type="InterPro" id="IPR013123">
    <property type="entry name" value="SpoU_subst-bd"/>
</dbReference>
<evidence type="ECO:0000256" key="8">
    <source>
        <dbReference type="ARBA" id="ARBA00023128"/>
    </source>
</evidence>
<dbReference type="EMBL" id="GDIQ01040312">
    <property type="protein sequence ID" value="JAN54425.1"/>
    <property type="molecule type" value="Transcribed_RNA"/>
</dbReference>
<dbReference type="PANTHER" id="PTHR46103:SF1">
    <property type="entry name" value="RRNA METHYLTRANSFERASE 1, MITOCHONDRIAL"/>
    <property type="match status" value="1"/>
</dbReference>
<dbReference type="AlphaFoldDB" id="A0A0P5WGX3"/>
<dbReference type="InterPro" id="IPR029026">
    <property type="entry name" value="tRNA_m1G_MTases_N"/>
</dbReference>
<dbReference type="Gene3D" id="3.30.1330.30">
    <property type="match status" value="1"/>
</dbReference>
<gene>
    <name evidence="12" type="ORF">APZ42_030821</name>
</gene>
<accession>A0A0P5WGX3</accession>
<keyword evidence="5 11" id="KW-0808">Transferase</keyword>
<dbReference type="GO" id="GO:0016435">
    <property type="term" value="F:rRNA (guanine) methyltransferase activity"/>
    <property type="evidence" value="ECO:0007669"/>
    <property type="project" value="TreeGrafter"/>
</dbReference>
<proteinExistence type="inferred from homology"/>
<dbReference type="SMART" id="SM00967">
    <property type="entry name" value="SpoU_sub_bind"/>
    <property type="match status" value="1"/>
</dbReference>
<keyword evidence="3" id="KW-0698">rRNA processing</keyword>
<dbReference type="OrthoDB" id="270651at2759"/>
<dbReference type="STRING" id="35525.A0A0P5WGX3"/>
<comment type="subcellular location">
    <subcellularLocation>
        <location evidence="1">Mitochondrion</location>
    </subcellularLocation>
</comment>
<evidence type="ECO:0000313" key="12">
    <source>
        <dbReference type="EMBL" id="KZS05852.1"/>
    </source>
</evidence>
<sequence>MWSYKVSHFVMRRSFSTSSISKASLDLMTLDEKKSPGRQELCFDILYGIHPISCAIEAKRRSIETVFYRRDLLNHSVRAKEIIERCWTANVKTQVLPQSKINNIAPKGKPNQGLLAKATRLYYVPTPCTHQLIEDSLSDKKSSQSPVWLLLNEIQDPMNFGSILRSAYFMGCDRIFVSSHKSCSLTPVVSKASSGVMELMPVYSVNNPSQFCQILKESKWDVVGTGSHIDELNEKSSVCSPVCSFFRKNPTLIVLGNEGQGLPKELVALCTHQLYIEARPNLNKNIDSMNVSAAAAVILHTILNGSDRS</sequence>
<protein>
    <recommendedName>
        <fullName evidence="9">rRNA methyltransferase 1, mitochondrial</fullName>
    </recommendedName>
</protein>
<keyword evidence="4 11" id="KW-0489">Methyltransferase</keyword>
<evidence type="ECO:0000256" key="2">
    <source>
        <dbReference type="ARBA" id="ARBA00007228"/>
    </source>
</evidence>
<reference evidence="11" key="1">
    <citation type="submission" date="2015-10" db="EMBL/GenBank/DDBJ databases">
        <title>EvidentialGene: Evidence-directed Construction of Complete mRNA Transcriptomes without Genomes.</title>
        <authorList>
            <person name="Gilbert D.G."/>
        </authorList>
    </citation>
    <scope>NUCLEOTIDE SEQUENCE</scope>
</reference>
<organism evidence="12 13">
    <name type="scientific">Daphnia magna</name>
    <dbReference type="NCBI Taxonomy" id="35525"/>
    <lineage>
        <taxon>Eukaryota</taxon>
        <taxon>Metazoa</taxon>
        <taxon>Ecdysozoa</taxon>
        <taxon>Arthropoda</taxon>
        <taxon>Crustacea</taxon>
        <taxon>Branchiopoda</taxon>
        <taxon>Diplostraca</taxon>
        <taxon>Cladocera</taxon>
        <taxon>Anomopoda</taxon>
        <taxon>Daphniidae</taxon>
        <taxon>Daphnia</taxon>
    </lineage>
</organism>
<evidence type="ECO:0000256" key="5">
    <source>
        <dbReference type="ARBA" id="ARBA00022679"/>
    </source>
</evidence>
<evidence type="ECO:0000256" key="6">
    <source>
        <dbReference type="ARBA" id="ARBA00022691"/>
    </source>
</evidence>
<dbReference type="PANTHER" id="PTHR46103">
    <property type="entry name" value="RRNA METHYLTRANSFERASE 1, MITOCHONDRIAL"/>
    <property type="match status" value="1"/>
</dbReference>
<dbReference type="InterPro" id="IPR029064">
    <property type="entry name" value="Ribosomal_eL30-like_sf"/>
</dbReference>
<dbReference type="InterPro" id="IPR047182">
    <property type="entry name" value="MRM1"/>
</dbReference>
<dbReference type="SUPFAM" id="SSF75217">
    <property type="entry name" value="alpha/beta knot"/>
    <property type="match status" value="1"/>
</dbReference>
<keyword evidence="13" id="KW-1185">Reference proteome</keyword>
<comment type="similarity">
    <text evidence="2">Belongs to the class IV-like SAM-binding methyltransferase superfamily. RNA methyltransferase TrmH family.</text>
</comment>
<keyword evidence="8" id="KW-0496">Mitochondrion</keyword>
<keyword evidence="6" id="KW-0949">S-adenosyl-L-methionine</keyword>
<dbReference type="Gene3D" id="3.40.1280.10">
    <property type="match status" value="1"/>
</dbReference>